<reference evidence="1" key="1">
    <citation type="submission" date="2014-09" db="EMBL/GenBank/DDBJ databases">
        <authorList>
            <person name="Magalhaes I.L.F."/>
            <person name="Oliveira U."/>
            <person name="Santos F.R."/>
            <person name="Vidigal T.H.D.A."/>
            <person name="Brescovit A.D."/>
            <person name="Santos A.J."/>
        </authorList>
    </citation>
    <scope>NUCLEOTIDE SEQUENCE</scope>
    <source>
        <tissue evidence="1">Shoot tissue taken approximately 20 cm above the soil surface</tissue>
    </source>
</reference>
<protein>
    <submittedName>
        <fullName evidence="1">Uncharacterized protein</fullName>
    </submittedName>
</protein>
<reference evidence="1" key="2">
    <citation type="journal article" date="2015" name="Data Brief">
        <title>Shoot transcriptome of the giant reed, Arundo donax.</title>
        <authorList>
            <person name="Barrero R.A."/>
            <person name="Guerrero F.D."/>
            <person name="Moolhuijzen P."/>
            <person name="Goolsby J.A."/>
            <person name="Tidwell J."/>
            <person name="Bellgard S.E."/>
            <person name="Bellgard M.I."/>
        </authorList>
    </citation>
    <scope>NUCLEOTIDE SEQUENCE</scope>
    <source>
        <tissue evidence="1">Shoot tissue taken approximately 20 cm above the soil surface</tissue>
    </source>
</reference>
<organism evidence="1">
    <name type="scientific">Arundo donax</name>
    <name type="common">Giant reed</name>
    <name type="synonym">Donax arundinaceus</name>
    <dbReference type="NCBI Taxonomy" id="35708"/>
    <lineage>
        <taxon>Eukaryota</taxon>
        <taxon>Viridiplantae</taxon>
        <taxon>Streptophyta</taxon>
        <taxon>Embryophyta</taxon>
        <taxon>Tracheophyta</taxon>
        <taxon>Spermatophyta</taxon>
        <taxon>Magnoliopsida</taxon>
        <taxon>Liliopsida</taxon>
        <taxon>Poales</taxon>
        <taxon>Poaceae</taxon>
        <taxon>PACMAD clade</taxon>
        <taxon>Arundinoideae</taxon>
        <taxon>Arundineae</taxon>
        <taxon>Arundo</taxon>
    </lineage>
</organism>
<proteinExistence type="predicted"/>
<dbReference type="AlphaFoldDB" id="A0A0A9EJI5"/>
<dbReference type="EMBL" id="GBRH01197639">
    <property type="protein sequence ID" value="JAE00257.1"/>
    <property type="molecule type" value="Transcribed_RNA"/>
</dbReference>
<accession>A0A0A9EJI5</accession>
<evidence type="ECO:0000313" key="1">
    <source>
        <dbReference type="EMBL" id="JAE00257.1"/>
    </source>
</evidence>
<name>A0A0A9EJI5_ARUDO</name>
<sequence length="19" mass="2304">MMNVHIQCKIIYMLMNSYA</sequence>